<dbReference type="GO" id="GO:0003841">
    <property type="term" value="F:1-acylglycerol-3-phosphate O-acyltransferase activity"/>
    <property type="evidence" value="ECO:0007669"/>
    <property type="project" value="TreeGrafter"/>
</dbReference>
<evidence type="ECO:0000313" key="4">
    <source>
        <dbReference type="EMBL" id="HHS52305.1"/>
    </source>
</evidence>
<dbReference type="PANTHER" id="PTHR10434">
    <property type="entry name" value="1-ACYL-SN-GLYCEROL-3-PHOSPHATE ACYLTRANSFERASE"/>
    <property type="match status" value="1"/>
</dbReference>
<dbReference type="EMBL" id="DTLI01000138">
    <property type="protein sequence ID" value="HHS52305.1"/>
    <property type="molecule type" value="Genomic_DNA"/>
</dbReference>
<keyword evidence="2 4" id="KW-0012">Acyltransferase</keyword>
<gene>
    <name evidence="4" type="ORF">ENW73_05500</name>
</gene>
<dbReference type="AlphaFoldDB" id="A0A7C6A994"/>
<evidence type="ECO:0000256" key="1">
    <source>
        <dbReference type="ARBA" id="ARBA00022679"/>
    </source>
</evidence>
<dbReference type="PANTHER" id="PTHR10434:SF40">
    <property type="entry name" value="1-ACYL-SN-GLYCEROL-3-PHOSPHATE ACYLTRANSFERASE"/>
    <property type="match status" value="1"/>
</dbReference>
<feature type="domain" description="Phospholipid/glycerol acyltransferase" evidence="3">
    <location>
        <begin position="36"/>
        <end position="152"/>
    </location>
</feature>
<sequence length="218" mass="25148">MKLRWRLGLFFVYPMAKILFRLKVFGREKLQSTGGKIIAANHTSNFDPILLGLATKDEVCFLAKEELFKFRKWFSWLIRTWNAFPVRRRQADPSTFKTCSELLQKKKTLILFPEGTRNAQKTTKNLLPFKPGVGFLAVTNQVPVVPCYIEGVANSFIAKIVDSDLNPSKLRLGDFFSSRITIRFGNPIPPDGWKRKRSDYEKFTLEVQNAVARLAKWE</sequence>
<dbReference type="CDD" id="cd07989">
    <property type="entry name" value="LPLAT_AGPAT-like"/>
    <property type="match status" value="1"/>
</dbReference>
<dbReference type="SMART" id="SM00563">
    <property type="entry name" value="PlsC"/>
    <property type="match status" value="1"/>
</dbReference>
<protein>
    <submittedName>
        <fullName evidence="4">1-acyl-sn-glycerol-3-phosphate acyltransferase</fullName>
    </submittedName>
</protein>
<keyword evidence="1 4" id="KW-0808">Transferase</keyword>
<evidence type="ECO:0000259" key="3">
    <source>
        <dbReference type="SMART" id="SM00563"/>
    </source>
</evidence>
<proteinExistence type="predicted"/>
<comment type="caution">
    <text evidence="4">The sequence shown here is derived from an EMBL/GenBank/DDBJ whole genome shotgun (WGS) entry which is preliminary data.</text>
</comment>
<accession>A0A7C6A994</accession>
<dbReference type="SUPFAM" id="SSF69593">
    <property type="entry name" value="Glycerol-3-phosphate (1)-acyltransferase"/>
    <property type="match status" value="1"/>
</dbReference>
<evidence type="ECO:0000256" key="2">
    <source>
        <dbReference type="ARBA" id="ARBA00023315"/>
    </source>
</evidence>
<name>A0A7C6A994_UNCW3</name>
<dbReference type="InterPro" id="IPR002123">
    <property type="entry name" value="Plipid/glycerol_acylTrfase"/>
</dbReference>
<dbReference type="Pfam" id="PF01553">
    <property type="entry name" value="Acyltransferase"/>
    <property type="match status" value="1"/>
</dbReference>
<organism evidence="4">
    <name type="scientific">candidate division WOR-3 bacterium</name>
    <dbReference type="NCBI Taxonomy" id="2052148"/>
    <lineage>
        <taxon>Bacteria</taxon>
        <taxon>Bacteria division WOR-3</taxon>
    </lineage>
</organism>
<dbReference type="GO" id="GO:0006654">
    <property type="term" value="P:phosphatidic acid biosynthetic process"/>
    <property type="evidence" value="ECO:0007669"/>
    <property type="project" value="TreeGrafter"/>
</dbReference>
<reference evidence="4" key="1">
    <citation type="journal article" date="2020" name="mSystems">
        <title>Genome- and Community-Level Interaction Insights into Carbon Utilization and Element Cycling Functions of Hydrothermarchaeota in Hydrothermal Sediment.</title>
        <authorList>
            <person name="Zhou Z."/>
            <person name="Liu Y."/>
            <person name="Xu W."/>
            <person name="Pan J."/>
            <person name="Luo Z.H."/>
            <person name="Li M."/>
        </authorList>
    </citation>
    <scope>NUCLEOTIDE SEQUENCE [LARGE SCALE GENOMIC DNA]</scope>
    <source>
        <strain evidence="4">SpSt-876</strain>
    </source>
</reference>